<protein>
    <submittedName>
        <fullName evidence="1">Mediator of RNA polymerase II transcription subunit 12</fullName>
    </submittedName>
</protein>
<sequence>MATDVSDEHLSKIKENLENSLPFPQSSSLMLSSRFDPYTDGLYLIDPTNEKIYEMPCRPWDMIEESQPTLSENDGPIDLKLYNARMCSKEKPFWNNDDQTFQKRTFEAEKSLRKWEFAK</sequence>
<evidence type="ECO:0000313" key="2">
    <source>
        <dbReference type="Proteomes" id="UP000186594"/>
    </source>
</evidence>
<comment type="caution">
    <text evidence="1">The sequence shown here is derived from an EMBL/GenBank/DDBJ whole genome shotgun (WGS) entry which is preliminary data.</text>
</comment>
<keyword evidence="2" id="KW-1185">Reference proteome</keyword>
<organism evidence="1 2">
    <name type="scientific">Neolecta irregularis (strain DAH-3)</name>
    <dbReference type="NCBI Taxonomy" id="1198029"/>
    <lineage>
        <taxon>Eukaryota</taxon>
        <taxon>Fungi</taxon>
        <taxon>Dikarya</taxon>
        <taxon>Ascomycota</taxon>
        <taxon>Taphrinomycotina</taxon>
        <taxon>Neolectales</taxon>
        <taxon>Neolectaceae</taxon>
        <taxon>Neolecta</taxon>
    </lineage>
</organism>
<dbReference type="EMBL" id="LXFE01003595">
    <property type="protein sequence ID" value="OLL22251.1"/>
    <property type="molecule type" value="Genomic_DNA"/>
</dbReference>
<gene>
    <name evidence="1" type="ORF">NEOLI_003663</name>
</gene>
<proteinExistence type="predicted"/>
<dbReference type="Proteomes" id="UP000186594">
    <property type="component" value="Unassembled WGS sequence"/>
</dbReference>
<reference evidence="1 2" key="1">
    <citation type="submission" date="2016-04" db="EMBL/GenBank/DDBJ databases">
        <title>Evolutionary innovation and constraint leading to complex multicellularity in the Ascomycota.</title>
        <authorList>
            <person name="Cisse O."/>
            <person name="Nguyen A."/>
            <person name="Hewitt D.A."/>
            <person name="Jedd G."/>
            <person name="Stajich J.E."/>
        </authorList>
    </citation>
    <scope>NUCLEOTIDE SEQUENCE [LARGE SCALE GENOMIC DNA]</scope>
    <source>
        <strain evidence="1 2">DAH-3</strain>
    </source>
</reference>
<name>A0A1U7LI96_NEOID</name>
<accession>A0A1U7LI96</accession>
<evidence type="ECO:0000313" key="1">
    <source>
        <dbReference type="EMBL" id="OLL22251.1"/>
    </source>
</evidence>
<dbReference type="AlphaFoldDB" id="A0A1U7LI96"/>